<dbReference type="Gene3D" id="2.60.40.10">
    <property type="entry name" value="Immunoglobulins"/>
    <property type="match status" value="1"/>
</dbReference>
<dbReference type="AlphaFoldDB" id="A0A2G8LKU5"/>
<accession>A0A2G8LKU5</accession>
<dbReference type="PROSITE" id="PS50835">
    <property type="entry name" value="IG_LIKE"/>
    <property type="match status" value="1"/>
</dbReference>
<sequence length="112" mass="12392">MSTIILLLLGAISTKVHADIIKTPSSDVFLKGSDVTLTCIVEGNDNVIWEDFSYATSIFVGKEKNTEKKKYDNFEISSGDGDFSLIIKDVQLPDEGTYVCKDRDRLAKAIVK</sequence>
<gene>
    <name evidence="3" type="ORF">BSL78_02204</name>
</gene>
<feature type="chain" id="PRO_5013654666" description="Ig-like domain-containing protein" evidence="1">
    <location>
        <begin position="19"/>
        <end position="112"/>
    </location>
</feature>
<evidence type="ECO:0000259" key="2">
    <source>
        <dbReference type="PROSITE" id="PS50835"/>
    </source>
</evidence>
<feature type="signal peptide" evidence="1">
    <location>
        <begin position="1"/>
        <end position="18"/>
    </location>
</feature>
<dbReference type="EMBL" id="MRZV01000045">
    <property type="protein sequence ID" value="PIK60888.1"/>
    <property type="molecule type" value="Genomic_DNA"/>
</dbReference>
<dbReference type="InterPro" id="IPR036179">
    <property type="entry name" value="Ig-like_dom_sf"/>
</dbReference>
<name>A0A2G8LKU5_STIJA</name>
<feature type="domain" description="Ig-like" evidence="2">
    <location>
        <begin position="18"/>
        <end position="112"/>
    </location>
</feature>
<organism evidence="3 4">
    <name type="scientific">Stichopus japonicus</name>
    <name type="common">Sea cucumber</name>
    <dbReference type="NCBI Taxonomy" id="307972"/>
    <lineage>
        <taxon>Eukaryota</taxon>
        <taxon>Metazoa</taxon>
        <taxon>Echinodermata</taxon>
        <taxon>Eleutherozoa</taxon>
        <taxon>Echinozoa</taxon>
        <taxon>Holothuroidea</taxon>
        <taxon>Aspidochirotacea</taxon>
        <taxon>Aspidochirotida</taxon>
        <taxon>Stichopodidae</taxon>
        <taxon>Apostichopus</taxon>
    </lineage>
</organism>
<dbReference type="OrthoDB" id="190835at2759"/>
<protein>
    <recommendedName>
        <fullName evidence="2">Ig-like domain-containing protein</fullName>
    </recommendedName>
</protein>
<dbReference type="InterPro" id="IPR013106">
    <property type="entry name" value="Ig_V-set"/>
</dbReference>
<dbReference type="SUPFAM" id="SSF48726">
    <property type="entry name" value="Immunoglobulin"/>
    <property type="match status" value="1"/>
</dbReference>
<dbReference type="SMART" id="SM00409">
    <property type="entry name" value="IG"/>
    <property type="match status" value="1"/>
</dbReference>
<reference evidence="3 4" key="1">
    <citation type="journal article" date="2017" name="PLoS Biol.">
        <title>The sea cucumber genome provides insights into morphological evolution and visceral regeneration.</title>
        <authorList>
            <person name="Zhang X."/>
            <person name="Sun L."/>
            <person name="Yuan J."/>
            <person name="Sun Y."/>
            <person name="Gao Y."/>
            <person name="Zhang L."/>
            <person name="Li S."/>
            <person name="Dai H."/>
            <person name="Hamel J.F."/>
            <person name="Liu C."/>
            <person name="Yu Y."/>
            <person name="Liu S."/>
            <person name="Lin W."/>
            <person name="Guo K."/>
            <person name="Jin S."/>
            <person name="Xu P."/>
            <person name="Storey K.B."/>
            <person name="Huan P."/>
            <person name="Zhang T."/>
            <person name="Zhou Y."/>
            <person name="Zhang J."/>
            <person name="Lin C."/>
            <person name="Li X."/>
            <person name="Xing L."/>
            <person name="Huo D."/>
            <person name="Sun M."/>
            <person name="Wang L."/>
            <person name="Mercier A."/>
            <person name="Li F."/>
            <person name="Yang H."/>
            <person name="Xiang J."/>
        </authorList>
    </citation>
    <scope>NUCLEOTIDE SEQUENCE [LARGE SCALE GENOMIC DNA]</scope>
    <source>
        <strain evidence="3">Shaxun</strain>
        <tissue evidence="3">Muscle</tissue>
    </source>
</reference>
<evidence type="ECO:0000313" key="4">
    <source>
        <dbReference type="Proteomes" id="UP000230750"/>
    </source>
</evidence>
<evidence type="ECO:0000256" key="1">
    <source>
        <dbReference type="SAM" id="SignalP"/>
    </source>
</evidence>
<proteinExistence type="predicted"/>
<dbReference type="InterPro" id="IPR013783">
    <property type="entry name" value="Ig-like_fold"/>
</dbReference>
<dbReference type="Proteomes" id="UP000230750">
    <property type="component" value="Unassembled WGS sequence"/>
</dbReference>
<dbReference type="InterPro" id="IPR007110">
    <property type="entry name" value="Ig-like_dom"/>
</dbReference>
<keyword evidence="1" id="KW-0732">Signal</keyword>
<comment type="caution">
    <text evidence="3">The sequence shown here is derived from an EMBL/GenBank/DDBJ whole genome shotgun (WGS) entry which is preliminary data.</text>
</comment>
<keyword evidence="4" id="KW-1185">Reference proteome</keyword>
<dbReference type="InterPro" id="IPR003599">
    <property type="entry name" value="Ig_sub"/>
</dbReference>
<evidence type="ECO:0000313" key="3">
    <source>
        <dbReference type="EMBL" id="PIK60888.1"/>
    </source>
</evidence>
<dbReference type="Pfam" id="PF07686">
    <property type="entry name" value="V-set"/>
    <property type="match status" value="1"/>
</dbReference>